<organism evidence="2 3">
    <name type="scientific">Toxoplasma gondii p89</name>
    <dbReference type="NCBI Taxonomy" id="943119"/>
    <lineage>
        <taxon>Eukaryota</taxon>
        <taxon>Sar</taxon>
        <taxon>Alveolata</taxon>
        <taxon>Apicomplexa</taxon>
        <taxon>Conoidasida</taxon>
        <taxon>Coccidia</taxon>
        <taxon>Eucoccidiorida</taxon>
        <taxon>Eimeriorina</taxon>
        <taxon>Sarcocystidae</taxon>
        <taxon>Toxoplasma</taxon>
    </lineage>
</organism>
<comment type="caution">
    <text evidence="2">The sequence shown here is derived from an EMBL/GenBank/DDBJ whole genome shotgun (WGS) entry which is preliminary data.</text>
</comment>
<dbReference type="VEuPathDB" id="ToxoDB:TGP89_270805"/>
<proteinExistence type="predicted"/>
<evidence type="ECO:0000313" key="3">
    <source>
        <dbReference type="Proteomes" id="UP000028828"/>
    </source>
</evidence>
<feature type="region of interest" description="Disordered" evidence="1">
    <location>
        <begin position="1"/>
        <end position="29"/>
    </location>
</feature>
<sequence length="330" mass="35864">MPDYKLPYQNGLGPKSCEADSTGRKNSTRSNLGVGGKLHCSADANTRVFIGANPAVGSLGVWGPRFRLTWTLRSRLVASDPDVAFALRDLSLVRRRFSPGVFLVASISPFAFFCVEIERFPTKIKLRTSPTVCHPTDSASGVQPGHIHRWKSWRRETPRSAESIAGTAESNRQCARQGKDTTTMADAFAVLRSRAGEVAFLQQCRNQLFLPSLSPSRASRPVEQGPANSRFSRLSAVACETPGSAGETMRAVEACGPRDKISTGQKEAYSEELPRRHLRRQVVSSQVSLEDPALGSVSSSCSDLSFRQEESTSSFFCFASVVSPLVSAVC</sequence>
<reference evidence="2 3" key="1">
    <citation type="submission" date="2014-03" db="EMBL/GenBank/DDBJ databases">
        <authorList>
            <person name="Sibley D."/>
            <person name="Venepally P."/>
            <person name="Karamycheva S."/>
            <person name="Hadjithomas M."/>
            <person name="Khan A."/>
            <person name="Brunk B."/>
            <person name="Roos D."/>
            <person name="Caler E."/>
            <person name="Lorenzi H."/>
        </authorList>
    </citation>
    <scope>NUCLEOTIDE SEQUENCE [LARGE SCALE GENOMIC DNA]</scope>
    <source>
        <strain evidence="3">p89</strain>
    </source>
</reference>
<protein>
    <submittedName>
        <fullName evidence="2">Uncharacterized protein</fullName>
    </submittedName>
</protein>
<accession>A0A086L655</accession>
<evidence type="ECO:0000256" key="1">
    <source>
        <dbReference type="SAM" id="MobiDB-lite"/>
    </source>
</evidence>
<name>A0A086L655_TOXGO</name>
<dbReference type="OrthoDB" id="10453570at2759"/>
<dbReference type="AlphaFoldDB" id="A0A086L655"/>
<evidence type="ECO:0000313" key="2">
    <source>
        <dbReference type="EMBL" id="KFG52123.1"/>
    </source>
</evidence>
<dbReference type="EMBL" id="AEYI02000060">
    <property type="protein sequence ID" value="KFG52123.1"/>
    <property type="molecule type" value="Genomic_DNA"/>
</dbReference>
<gene>
    <name evidence="2" type="ORF">TGP89_270805</name>
</gene>
<dbReference type="Proteomes" id="UP000028828">
    <property type="component" value="Unassembled WGS sequence"/>
</dbReference>